<dbReference type="RefSeq" id="WP_034223634.1">
    <property type="nucleotide sequence ID" value="NZ_AVCJ01000014.1"/>
</dbReference>
<organism evidence="2 3">
    <name type="scientific">Arenimonas donghaensis DSM 18148 = HO3-R19</name>
    <dbReference type="NCBI Taxonomy" id="1121014"/>
    <lineage>
        <taxon>Bacteria</taxon>
        <taxon>Pseudomonadati</taxon>
        <taxon>Pseudomonadota</taxon>
        <taxon>Gammaproteobacteria</taxon>
        <taxon>Lysobacterales</taxon>
        <taxon>Lysobacteraceae</taxon>
        <taxon>Arenimonas</taxon>
    </lineage>
</organism>
<dbReference type="PROSITE" id="PS51257">
    <property type="entry name" value="PROKAR_LIPOPROTEIN"/>
    <property type="match status" value="1"/>
</dbReference>
<reference evidence="3" key="1">
    <citation type="submission" date="2013-08" db="EMBL/GenBank/DDBJ databases">
        <title>Genome sequencing of Arenimonas donghaensis.</title>
        <authorList>
            <person name="Chen F."/>
            <person name="Wang G."/>
        </authorList>
    </citation>
    <scope>NUCLEOTIDE SEQUENCE [LARGE SCALE GENOMIC DNA]</scope>
    <source>
        <strain evidence="3">HO3-R19</strain>
    </source>
</reference>
<protein>
    <submittedName>
        <fullName evidence="2">Uncharacterized protein</fullName>
    </submittedName>
</protein>
<evidence type="ECO:0000313" key="2">
    <source>
        <dbReference type="EMBL" id="KFL36509.1"/>
    </source>
</evidence>
<dbReference type="AlphaFoldDB" id="A0A087MI06"/>
<gene>
    <name evidence="2" type="ORF">N788_12815</name>
</gene>
<evidence type="ECO:0000313" key="3">
    <source>
        <dbReference type="Proteomes" id="UP000029085"/>
    </source>
</evidence>
<comment type="caution">
    <text evidence="2">The sequence shown here is derived from an EMBL/GenBank/DDBJ whole genome shotgun (WGS) entry which is preliminary data.</text>
</comment>
<feature type="chain" id="PRO_5001826233" evidence="1">
    <location>
        <begin position="22"/>
        <end position="203"/>
    </location>
</feature>
<name>A0A087MI06_9GAMM</name>
<dbReference type="Proteomes" id="UP000029085">
    <property type="component" value="Unassembled WGS sequence"/>
</dbReference>
<dbReference type="STRING" id="1121014.N788_12815"/>
<dbReference type="OrthoDB" id="9904810at2"/>
<sequence length="203" mass="22150">MILTRCFTIAALWAAAACAWAGPGSGDETIERPPGTALLTVHSAVPEATAFPDDGSTHLVWEDSLGRRSKAEIAADGSMRLYLPDQPMRQYPPRPRLLTLSEETRVNLILDYYYENGVDLENRRSRRPGDPPRRTAMRGGGGLGPLIVWMIFDSCMNAEKGRQNACLEECASIGMSAHYRSGLCGAGSTCTCVYVVERQPDPS</sequence>
<accession>A0A087MI06</accession>
<reference evidence="2 3" key="2">
    <citation type="journal article" date="2015" name="Stand. Genomic Sci.">
        <title>High quality draft genomic sequence of Arenimonas donghaensis DSM 18148(T).</title>
        <authorList>
            <person name="Chen F."/>
            <person name="Wang H."/>
            <person name="Cao Y."/>
            <person name="Li X."/>
            <person name="Wang G."/>
        </authorList>
    </citation>
    <scope>NUCLEOTIDE SEQUENCE [LARGE SCALE GENOMIC DNA]</scope>
    <source>
        <strain evidence="2 3">HO3-R19</strain>
    </source>
</reference>
<proteinExistence type="predicted"/>
<keyword evidence="1" id="KW-0732">Signal</keyword>
<evidence type="ECO:0000256" key="1">
    <source>
        <dbReference type="SAM" id="SignalP"/>
    </source>
</evidence>
<dbReference type="PATRIC" id="fig|1121014.3.peg.1629"/>
<dbReference type="EMBL" id="AVCJ01000014">
    <property type="protein sequence ID" value="KFL36509.1"/>
    <property type="molecule type" value="Genomic_DNA"/>
</dbReference>
<keyword evidence="3" id="KW-1185">Reference proteome</keyword>
<feature type="signal peptide" evidence="1">
    <location>
        <begin position="1"/>
        <end position="21"/>
    </location>
</feature>